<dbReference type="RefSeq" id="WP_223804967.1">
    <property type="nucleotide sequence ID" value="NZ_RJPI01000001.1"/>
</dbReference>
<accession>A0A3R9M480</accession>
<sequence length="286" mass="33636">MADTLEDFFELIEESQKLPKPVLLGLKQPYKLNHQDRPYLFLAECLFYALACQHNKQQQYIEPDFSQETEVISKPLEELVSRANGYSKRITQDLNRFSEEELQLFRKIAPFTFYDNSFDEFSGETVLDHYLISHADFLDLFTKYGVKGNEVSRLIEYGLISGGGRHEIIVEKGELSGFQNDNLVLIFITESDERTTFEYNAFHLTDTPKALIKILEIETDVEFFRELGEEFKNKVKGLPINIEILGVNDFKKGHSVYTIFVTKMFRYHKLYYKKYKYFLKLTKLFI</sequence>
<dbReference type="AlphaFoldDB" id="A0A3R9M480"/>
<evidence type="ECO:0000313" key="1">
    <source>
        <dbReference type="EMBL" id="RSJ66068.1"/>
    </source>
</evidence>
<organism evidence="1 2">
    <name type="scientific">Streptococcus oralis</name>
    <dbReference type="NCBI Taxonomy" id="1303"/>
    <lineage>
        <taxon>Bacteria</taxon>
        <taxon>Bacillati</taxon>
        <taxon>Bacillota</taxon>
        <taxon>Bacilli</taxon>
        <taxon>Lactobacillales</taxon>
        <taxon>Streptococcaceae</taxon>
        <taxon>Streptococcus</taxon>
    </lineage>
</organism>
<comment type="caution">
    <text evidence="1">The sequence shown here is derived from an EMBL/GenBank/DDBJ whole genome shotgun (WGS) entry which is preliminary data.</text>
</comment>
<protein>
    <submittedName>
        <fullName evidence="1">Uncharacterized protein</fullName>
    </submittedName>
</protein>
<name>A0A3R9M480_STROR</name>
<dbReference type="EMBL" id="RJPI01000001">
    <property type="protein sequence ID" value="RSJ66068.1"/>
    <property type="molecule type" value="Genomic_DNA"/>
</dbReference>
<evidence type="ECO:0000313" key="2">
    <source>
        <dbReference type="Proteomes" id="UP000280648"/>
    </source>
</evidence>
<reference evidence="1 2" key="1">
    <citation type="submission" date="2018-11" db="EMBL/GenBank/DDBJ databases">
        <title>Species Designations Belie Phenotypic and Genotypic Heterogeneity in Oral Streptococci.</title>
        <authorList>
            <person name="Velsko I."/>
        </authorList>
    </citation>
    <scope>NUCLEOTIDE SEQUENCE [LARGE SCALE GENOMIC DNA]</scope>
    <source>
        <strain evidence="1 2">BCC26</strain>
    </source>
</reference>
<proteinExistence type="predicted"/>
<dbReference type="Proteomes" id="UP000280648">
    <property type="component" value="Unassembled WGS sequence"/>
</dbReference>
<gene>
    <name evidence="1" type="ORF">D8803_00550</name>
</gene>